<accession>A0A8S0ZYI0</accession>
<evidence type="ECO:0000313" key="10">
    <source>
        <dbReference type="Proteomes" id="UP000494106"/>
    </source>
</evidence>
<dbReference type="SMART" id="SM00020">
    <property type="entry name" value="Tryp_SPc"/>
    <property type="match status" value="1"/>
</dbReference>
<evidence type="ECO:0000256" key="4">
    <source>
        <dbReference type="ARBA" id="ARBA00022825"/>
    </source>
</evidence>
<evidence type="ECO:0000313" key="9">
    <source>
        <dbReference type="EMBL" id="CAB3238074.1"/>
    </source>
</evidence>
<dbReference type="InterPro" id="IPR043504">
    <property type="entry name" value="Peptidase_S1_PA_chymotrypsin"/>
</dbReference>
<dbReference type="Proteomes" id="UP000494256">
    <property type="component" value="Unassembled WGS sequence"/>
</dbReference>
<keyword evidence="6" id="KW-0732">Signal</keyword>
<dbReference type="EMBL" id="CADEBC010000479">
    <property type="protein sequence ID" value="CAB3233884.1"/>
    <property type="molecule type" value="Genomic_DNA"/>
</dbReference>
<evidence type="ECO:0000256" key="5">
    <source>
        <dbReference type="ARBA" id="ARBA00023157"/>
    </source>
</evidence>
<dbReference type="PRINTS" id="PR00722">
    <property type="entry name" value="CHYMOTRYPSIN"/>
</dbReference>
<feature type="signal peptide" evidence="6">
    <location>
        <begin position="1"/>
        <end position="18"/>
    </location>
</feature>
<dbReference type="OrthoDB" id="546450at2759"/>
<dbReference type="SUPFAM" id="SSF50494">
    <property type="entry name" value="Trypsin-like serine proteases"/>
    <property type="match status" value="1"/>
</dbReference>
<sequence>MASMFFSIVTLIAAIVSAAPQGPSARGWPTNVNRWPSIAQVEIRNPPGSWTHSCSATILRSNYVLSAAQCFSGYLFNPRNRRIRAGTAHSHYGGSLHYVARVYIHPLYRHHGMDGDITVVRLTEPLIYGPTIQQGRFITHGIKVPDNLPVRTVGWNFIWDSHFFSTLLETEVITVNNGVCAEGYLASSKPLPVTENMICADAINNNNSFCQGDPGSPLYFDDPIQGDIIMGIFSFNKGCPINNLPSVYTAVSPYINWAIDTAV</sequence>
<reference evidence="10 11" key="1">
    <citation type="submission" date="2020-04" db="EMBL/GenBank/DDBJ databases">
        <authorList>
            <person name="Wallbank WR R."/>
            <person name="Pardo Diaz C."/>
            <person name="Kozak K."/>
            <person name="Martin S."/>
            <person name="Jiggins C."/>
            <person name="Moest M."/>
            <person name="Warren A I."/>
            <person name="Byers J.R.P. K."/>
            <person name="Montejo-Kovacevich G."/>
            <person name="Yen C E."/>
        </authorList>
    </citation>
    <scope>NUCLEOTIDE SEQUENCE [LARGE SCALE GENOMIC DNA]</scope>
</reference>
<evidence type="ECO:0000256" key="1">
    <source>
        <dbReference type="ARBA" id="ARBA00007664"/>
    </source>
</evidence>
<feature type="domain" description="Peptidase S1" evidence="7">
    <location>
        <begin position="15"/>
        <end position="263"/>
    </location>
</feature>
<protein>
    <recommendedName>
        <fullName evidence="7">Peptidase S1 domain-containing protein</fullName>
    </recommendedName>
</protein>
<dbReference type="PANTHER" id="PTHR24276:SF91">
    <property type="entry name" value="AT26814P-RELATED"/>
    <property type="match status" value="1"/>
</dbReference>
<dbReference type="PANTHER" id="PTHR24276">
    <property type="entry name" value="POLYSERASE-RELATED"/>
    <property type="match status" value="1"/>
</dbReference>
<comment type="caution">
    <text evidence="9">The sequence shown here is derived from an EMBL/GenBank/DDBJ whole genome shotgun (WGS) entry which is preliminary data.</text>
</comment>
<evidence type="ECO:0000313" key="8">
    <source>
        <dbReference type="EMBL" id="CAB3233884.1"/>
    </source>
</evidence>
<keyword evidence="4" id="KW-0720">Serine protease</keyword>
<evidence type="ECO:0000256" key="6">
    <source>
        <dbReference type="SAM" id="SignalP"/>
    </source>
</evidence>
<dbReference type="InterPro" id="IPR001254">
    <property type="entry name" value="Trypsin_dom"/>
</dbReference>
<evidence type="ECO:0000313" key="11">
    <source>
        <dbReference type="Proteomes" id="UP000494256"/>
    </source>
</evidence>
<dbReference type="Proteomes" id="UP000494106">
    <property type="component" value="Unassembled WGS sequence"/>
</dbReference>
<dbReference type="CDD" id="cd00190">
    <property type="entry name" value="Tryp_SPc"/>
    <property type="match status" value="1"/>
</dbReference>
<keyword evidence="10" id="KW-1185">Reference proteome</keyword>
<dbReference type="InterPro" id="IPR050430">
    <property type="entry name" value="Peptidase_S1"/>
</dbReference>
<feature type="chain" id="PRO_5036272997" description="Peptidase S1 domain-containing protein" evidence="6">
    <location>
        <begin position="19"/>
        <end position="263"/>
    </location>
</feature>
<dbReference type="InterPro" id="IPR001314">
    <property type="entry name" value="Peptidase_S1A"/>
</dbReference>
<evidence type="ECO:0000259" key="7">
    <source>
        <dbReference type="PROSITE" id="PS50240"/>
    </source>
</evidence>
<dbReference type="AlphaFoldDB" id="A0A8S0ZYI0"/>
<keyword evidence="2" id="KW-0645">Protease</keyword>
<keyword evidence="5" id="KW-1015">Disulfide bond</keyword>
<proteinExistence type="inferred from homology"/>
<evidence type="ECO:0000256" key="2">
    <source>
        <dbReference type="ARBA" id="ARBA00022670"/>
    </source>
</evidence>
<comment type="similarity">
    <text evidence="1">Belongs to the peptidase S1 family.</text>
</comment>
<dbReference type="Gene3D" id="2.40.10.10">
    <property type="entry name" value="Trypsin-like serine proteases"/>
    <property type="match status" value="1"/>
</dbReference>
<dbReference type="EMBL" id="CADEBD010000306">
    <property type="protein sequence ID" value="CAB3238074.1"/>
    <property type="molecule type" value="Genomic_DNA"/>
</dbReference>
<organism evidence="9 11">
    <name type="scientific">Arctia plantaginis</name>
    <name type="common">Wood tiger moth</name>
    <name type="synonym">Phalaena plantaginis</name>
    <dbReference type="NCBI Taxonomy" id="874455"/>
    <lineage>
        <taxon>Eukaryota</taxon>
        <taxon>Metazoa</taxon>
        <taxon>Ecdysozoa</taxon>
        <taxon>Arthropoda</taxon>
        <taxon>Hexapoda</taxon>
        <taxon>Insecta</taxon>
        <taxon>Pterygota</taxon>
        <taxon>Neoptera</taxon>
        <taxon>Endopterygota</taxon>
        <taxon>Lepidoptera</taxon>
        <taxon>Glossata</taxon>
        <taxon>Ditrysia</taxon>
        <taxon>Noctuoidea</taxon>
        <taxon>Erebidae</taxon>
        <taxon>Arctiinae</taxon>
        <taxon>Arctia</taxon>
    </lineage>
</organism>
<keyword evidence="3" id="KW-0378">Hydrolase</keyword>
<dbReference type="Pfam" id="PF00089">
    <property type="entry name" value="Trypsin"/>
    <property type="match status" value="1"/>
</dbReference>
<evidence type="ECO:0000256" key="3">
    <source>
        <dbReference type="ARBA" id="ARBA00022801"/>
    </source>
</evidence>
<dbReference type="InterPro" id="IPR009003">
    <property type="entry name" value="Peptidase_S1_PA"/>
</dbReference>
<dbReference type="PROSITE" id="PS50240">
    <property type="entry name" value="TRYPSIN_DOM"/>
    <property type="match status" value="1"/>
</dbReference>
<gene>
    <name evidence="8" type="ORF">APLA_LOCUS5461</name>
    <name evidence="9" type="ORF">APLA_LOCUS8024</name>
</gene>
<dbReference type="GO" id="GO:0006508">
    <property type="term" value="P:proteolysis"/>
    <property type="evidence" value="ECO:0007669"/>
    <property type="project" value="UniProtKB-KW"/>
</dbReference>
<name>A0A8S0ZYI0_ARCPL</name>
<dbReference type="GO" id="GO:0004252">
    <property type="term" value="F:serine-type endopeptidase activity"/>
    <property type="evidence" value="ECO:0007669"/>
    <property type="project" value="InterPro"/>
</dbReference>